<dbReference type="EMBL" id="JAVDZE010000003">
    <property type="protein sequence ID" value="MDV3104384.1"/>
    <property type="molecule type" value="Genomic_DNA"/>
</dbReference>
<protein>
    <submittedName>
        <fullName evidence="1">Restriction endonuclease</fullName>
    </submittedName>
</protein>
<name>A0AAE4NV14_9EURY</name>
<dbReference type="GO" id="GO:0004519">
    <property type="term" value="F:endonuclease activity"/>
    <property type="evidence" value="ECO:0007669"/>
    <property type="project" value="UniProtKB-KW"/>
</dbReference>
<dbReference type="Proteomes" id="UP001245683">
    <property type="component" value="Unassembled WGS sequence"/>
</dbReference>
<dbReference type="PANTHER" id="PTHR38733:SF1">
    <property type="entry name" value="TYPE IV METHYL-DIRECTED RESTRICTION ENZYME ECOKMCRBC"/>
    <property type="match status" value="1"/>
</dbReference>
<evidence type="ECO:0000313" key="1">
    <source>
        <dbReference type="EMBL" id="MDV3104384.1"/>
    </source>
</evidence>
<organism evidence="1 2">
    <name type="scientific">Thermococcus waiotapuensis</name>
    <dbReference type="NCBI Taxonomy" id="90909"/>
    <lineage>
        <taxon>Archaea</taxon>
        <taxon>Methanobacteriati</taxon>
        <taxon>Methanobacteriota</taxon>
        <taxon>Thermococci</taxon>
        <taxon>Thermococcales</taxon>
        <taxon>Thermococcaceae</taxon>
        <taxon>Thermococcus</taxon>
    </lineage>
</organism>
<keyword evidence="1" id="KW-0255">Endonuclease</keyword>
<keyword evidence="1" id="KW-0378">Hydrolase</keyword>
<sequence length="481" mass="56186">MRDIRIVTLYEFERKSLRELRGLGIDVNEKELMKFAEAVNFIYGGENPVFTVEYDLRRDEYHLRAHGSVGFAYYMDREGITLIQVLPKPFRYDREEGRSLFFFLHLLNMHYQMGLDSEDIKTLALEYGSQNSFDELFKYLYVLMLSKVLSKGLYYEYGELEEHSQTVRGRILVNKLARRPPWKEELPLRYSILLEDNPLNRILKGALEVTVKFTRLSETRKLGGMLLDLFREVGEPRESDFGKVSFNHLNERFRTAFRLALAIYSGLKFDRSRRFLPGTFIRMDELFETLVYRTLKTALGKDAEVRFQVQLPHVIKNAKDVEARYRALFMMGNPLPDIVVSTREGACVVDVKYRDLYVYHGGENRYHRKLVRKSEELYQAYTYSRLVGEYKGAGKVPVLLIYPRLEGVYNHWIPNLFEAKPGDTFEFFDGTKVGIFGYELSAIGSEVMPRKNSVLLDEETAENLRYFILDLCSSGGLKTRK</sequence>
<keyword evidence="2" id="KW-1185">Reference proteome</keyword>
<keyword evidence="1" id="KW-0540">Nuclease</keyword>
<proteinExistence type="predicted"/>
<dbReference type="AlphaFoldDB" id="A0AAE4NV14"/>
<dbReference type="RefSeq" id="WP_315342581.1">
    <property type="nucleotide sequence ID" value="NZ_JAVDZE010000003.1"/>
</dbReference>
<accession>A0AAE4NV14</accession>
<gene>
    <name evidence="1" type="ORF">RBI02_07540</name>
</gene>
<dbReference type="InterPro" id="IPR019292">
    <property type="entry name" value="McrC"/>
</dbReference>
<comment type="caution">
    <text evidence="1">The sequence shown here is derived from an EMBL/GenBank/DDBJ whole genome shotgun (WGS) entry which is preliminary data.</text>
</comment>
<dbReference type="Pfam" id="PF10117">
    <property type="entry name" value="McrBC"/>
    <property type="match status" value="1"/>
</dbReference>
<reference evidence="1 2" key="1">
    <citation type="submission" date="2023-08" db="EMBL/GenBank/DDBJ databases">
        <title>Draft genome sequence of Thermococcus waiotapuensis WT1T, a thermophilic sulphur-dependent archaeon from order Thermococcales.</title>
        <authorList>
            <person name="Manners S.H."/>
            <person name="Carere C.R."/>
            <person name="Dhami M.K."/>
            <person name="Dobson R.C.J."/>
            <person name="Stott M.B."/>
        </authorList>
    </citation>
    <scope>NUCLEOTIDE SEQUENCE [LARGE SCALE GENOMIC DNA]</scope>
    <source>
        <strain evidence="1 2">WT1</strain>
    </source>
</reference>
<evidence type="ECO:0000313" key="2">
    <source>
        <dbReference type="Proteomes" id="UP001245683"/>
    </source>
</evidence>
<dbReference type="PANTHER" id="PTHR38733">
    <property type="entry name" value="PROTEIN MCRC"/>
    <property type="match status" value="1"/>
</dbReference>